<dbReference type="AlphaFoldDB" id="A0A6I6JWR0"/>
<accession>A0A6I6JWR0</accession>
<dbReference type="KEGG" id="mcos:GM418_13185"/>
<dbReference type="PROSITE" id="PS51257">
    <property type="entry name" value="PROKAR_LIPOPROTEIN"/>
    <property type="match status" value="1"/>
</dbReference>
<dbReference type="PROSITE" id="PS50213">
    <property type="entry name" value="FAS1"/>
    <property type="match status" value="2"/>
</dbReference>
<dbReference type="PANTHER" id="PTHR10900">
    <property type="entry name" value="PERIOSTIN-RELATED"/>
    <property type="match status" value="1"/>
</dbReference>
<evidence type="ECO:0000313" key="3">
    <source>
        <dbReference type="EMBL" id="QGY44582.1"/>
    </source>
</evidence>
<evidence type="ECO:0000313" key="4">
    <source>
        <dbReference type="Proteomes" id="UP000428260"/>
    </source>
</evidence>
<evidence type="ECO:0000259" key="2">
    <source>
        <dbReference type="PROSITE" id="PS50213"/>
    </source>
</evidence>
<sequence>MKTTKNMKTMKSSSGFLPLIVLMGLLVFTACENDNDEPVPQPDEKNIVEVAQEAGQFETLIEAAQKAGLADFLSTESDLTVFAPSDEAFSSLFSDLGVSGLDDIDAASLANILKYHVVAGQVYSADLSTGAVPSLNTESPDGEAVSLWVNTGDNVTINNAVVTAVDVQASNGVIHVIDKVMFPPTVVDIATYANDFSSLVAAVVKADLVETLSAVGPFTVFAPTNAAFSDLFNTLGISGLDEVPVETLSSILTYHVVGDNVLSTELSNGMVTTVSGESFDVSLGSEVLLNGEAKVLVTDIQGTNGIVHIIDQVLLPE</sequence>
<dbReference type="Pfam" id="PF02469">
    <property type="entry name" value="Fasciclin"/>
    <property type="match status" value="2"/>
</dbReference>
<dbReference type="RefSeq" id="WP_158867012.1">
    <property type="nucleotide sequence ID" value="NZ_CP046401.1"/>
</dbReference>
<dbReference type="InterPro" id="IPR050904">
    <property type="entry name" value="Adhesion/Biosynth-related"/>
</dbReference>
<reference evidence="3 4" key="1">
    <citation type="submission" date="2019-11" db="EMBL/GenBank/DDBJ databases">
        <authorList>
            <person name="Zheng R.K."/>
            <person name="Sun C.M."/>
        </authorList>
    </citation>
    <scope>NUCLEOTIDE SEQUENCE [LARGE SCALE GENOMIC DNA]</scope>
    <source>
        <strain evidence="3 4">WC007</strain>
    </source>
</reference>
<keyword evidence="1" id="KW-0732">Signal</keyword>
<dbReference type="EMBL" id="CP046401">
    <property type="protein sequence ID" value="QGY44582.1"/>
    <property type="molecule type" value="Genomic_DNA"/>
</dbReference>
<protein>
    <submittedName>
        <fullName evidence="3">Fasciclin domain-containing protein</fullName>
    </submittedName>
</protein>
<dbReference type="InterPro" id="IPR036378">
    <property type="entry name" value="FAS1_dom_sf"/>
</dbReference>
<feature type="chain" id="PRO_5026081441" evidence="1">
    <location>
        <begin position="33"/>
        <end position="317"/>
    </location>
</feature>
<dbReference type="InterPro" id="IPR000782">
    <property type="entry name" value="FAS1_domain"/>
</dbReference>
<dbReference type="PANTHER" id="PTHR10900:SF77">
    <property type="entry name" value="FI19380P1"/>
    <property type="match status" value="1"/>
</dbReference>
<gene>
    <name evidence="3" type="ORF">GM418_13185</name>
</gene>
<feature type="signal peptide" evidence="1">
    <location>
        <begin position="1"/>
        <end position="32"/>
    </location>
</feature>
<dbReference type="GO" id="GO:0005615">
    <property type="term" value="C:extracellular space"/>
    <property type="evidence" value="ECO:0007669"/>
    <property type="project" value="TreeGrafter"/>
</dbReference>
<dbReference type="Proteomes" id="UP000428260">
    <property type="component" value="Chromosome"/>
</dbReference>
<feature type="domain" description="FAS1" evidence="2">
    <location>
        <begin position="44"/>
        <end position="181"/>
    </location>
</feature>
<dbReference type="FunFam" id="2.30.180.10:FF:000032">
    <property type="entry name" value="Fasciclin domain-containing protein, putative"/>
    <property type="match status" value="2"/>
</dbReference>
<name>A0A6I6JWR0_9BACT</name>
<proteinExistence type="predicted"/>
<organism evidence="3 4">
    <name type="scientific">Maribellus comscasis</name>
    <dbReference type="NCBI Taxonomy" id="2681766"/>
    <lineage>
        <taxon>Bacteria</taxon>
        <taxon>Pseudomonadati</taxon>
        <taxon>Bacteroidota</taxon>
        <taxon>Bacteroidia</taxon>
        <taxon>Marinilabiliales</taxon>
        <taxon>Prolixibacteraceae</taxon>
        <taxon>Maribellus</taxon>
    </lineage>
</organism>
<keyword evidence="4" id="KW-1185">Reference proteome</keyword>
<dbReference type="Gene3D" id="2.30.180.10">
    <property type="entry name" value="FAS1 domain"/>
    <property type="match status" value="2"/>
</dbReference>
<dbReference type="SMART" id="SM00554">
    <property type="entry name" value="FAS1"/>
    <property type="match status" value="2"/>
</dbReference>
<dbReference type="SUPFAM" id="SSF82153">
    <property type="entry name" value="FAS1 domain"/>
    <property type="match status" value="2"/>
</dbReference>
<evidence type="ECO:0000256" key="1">
    <source>
        <dbReference type="SAM" id="SignalP"/>
    </source>
</evidence>
<feature type="domain" description="FAS1" evidence="2">
    <location>
        <begin position="183"/>
        <end position="314"/>
    </location>
</feature>